<accession>A0A382F6W6</accession>
<protein>
    <submittedName>
        <fullName evidence="1">Uncharacterized protein</fullName>
    </submittedName>
</protein>
<feature type="non-terminal residue" evidence="1">
    <location>
        <position position="1"/>
    </location>
</feature>
<dbReference type="AlphaFoldDB" id="A0A382F6W6"/>
<sequence>VNQFSESSFDTHCDVTNTDTGHTVTGEVHNFKSEKFLSIVLNRSVEIKLTYNPRSKVYFGSKGGMEFTSPGPVEHIPHDATRR</sequence>
<name>A0A382F6W6_9ZZZZ</name>
<reference evidence="1" key="1">
    <citation type="submission" date="2018-05" db="EMBL/GenBank/DDBJ databases">
        <authorList>
            <person name="Lanie J.A."/>
            <person name="Ng W.-L."/>
            <person name="Kazmierczak K.M."/>
            <person name="Andrzejewski T.M."/>
            <person name="Davidsen T.M."/>
            <person name="Wayne K.J."/>
            <person name="Tettelin H."/>
            <person name="Glass J.I."/>
            <person name="Rusch D."/>
            <person name="Podicherti R."/>
            <person name="Tsui H.-C.T."/>
            <person name="Winkler M.E."/>
        </authorList>
    </citation>
    <scope>NUCLEOTIDE SEQUENCE</scope>
</reference>
<evidence type="ECO:0000313" key="1">
    <source>
        <dbReference type="EMBL" id="SVB58362.1"/>
    </source>
</evidence>
<proteinExistence type="predicted"/>
<dbReference type="EMBL" id="UINC01048163">
    <property type="protein sequence ID" value="SVB58362.1"/>
    <property type="molecule type" value="Genomic_DNA"/>
</dbReference>
<gene>
    <name evidence="1" type="ORF">METZ01_LOCUS211216</name>
</gene>
<organism evidence="1">
    <name type="scientific">marine metagenome</name>
    <dbReference type="NCBI Taxonomy" id="408172"/>
    <lineage>
        <taxon>unclassified sequences</taxon>
        <taxon>metagenomes</taxon>
        <taxon>ecological metagenomes</taxon>
    </lineage>
</organism>